<name>A0ABD5QCF8_9EURY</name>
<sequence>MNVRGRDVAVSLLVVGTAAAAGYVIQRGQGRAEHGPSSAEVGARVVDAEDVPVGATVVDASSRRLRELPGAGRAIDRAIADDAREEWAGVEIDREGAWGVVDALHRSLPYYEGSGGEYNGVYVAREDRVVVVDAIGWARVEESSPEA</sequence>
<comment type="caution">
    <text evidence="1">The sequence shown here is derived from an EMBL/GenBank/DDBJ whole genome shotgun (WGS) entry which is preliminary data.</text>
</comment>
<keyword evidence="2" id="KW-1185">Reference proteome</keyword>
<dbReference type="EMBL" id="JBHSJG010000019">
    <property type="protein sequence ID" value="MFC4987284.1"/>
    <property type="molecule type" value="Genomic_DNA"/>
</dbReference>
<gene>
    <name evidence="1" type="ORF">ACFPFO_05785</name>
</gene>
<organism evidence="1 2">
    <name type="scientific">Saliphagus infecundisoli</name>
    <dbReference type="NCBI Taxonomy" id="1849069"/>
    <lineage>
        <taxon>Archaea</taxon>
        <taxon>Methanobacteriati</taxon>
        <taxon>Methanobacteriota</taxon>
        <taxon>Stenosarchaea group</taxon>
        <taxon>Halobacteria</taxon>
        <taxon>Halobacteriales</taxon>
        <taxon>Natrialbaceae</taxon>
        <taxon>Saliphagus</taxon>
    </lineage>
</organism>
<accession>A0ABD5QCF8</accession>
<protein>
    <submittedName>
        <fullName evidence="1">Uncharacterized protein</fullName>
    </submittedName>
</protein>
<dbReference type="RefSeq" id="WP_114577744.1">
    <property type="nucleotide sequence ID" value="NZ_JAIVEF010000008.1"/>
</dbReference>
<evidence type="ECO:0000313" key="1">
    <source>
        <dbReference type="EMBL" id="MFC4987284.1"/>
    </source>
</evidence>
<evidence type="ECO:0000313" key="2">
    <source>
        <dbReference type="Proteomes" id="UP001595925"/>
    </source>
</evidence>
<dbReference type="Proteomes" id="UP001595925">
    <property type="component" value="Unassembled WGS sequence"/>
</dbReference>
<dbReference type="AlphaFoldDB" id="A0ABD5QCF8"/>
<proteinExistence type="predicted"/>
<reference evidence="1 2" key="1">
    <citation type="journal article" date="2019" name="Int. J. Syst. Evol. Microbiol.">
        <title>The Global Catalogue of Microorganisms (GCM) 10K type strain sequencing project: providing services to taxonomists for standard genome sequencing and annotation.</title>
        <authorList>
            <consortium name="The Broad Institute Genomics Platform"/>
            <consortium name="The Broad Institute Genome Sequencing Center for Infectious Disease"/>
            <person name="Wu L."/>
            <person name="Ma J."/>
        </authorList>
    </citation>
    <scope>NUCLEOTIDE SEQUENCE [LARGE SCALE GENOMIC DNA]</scope>
    <source>
        <strain evidence="1 2">CGMCC 1.15824</strain>
    </source>
</reference>